<evidence type="ECO:0000313" key="2">
    <source>
        <dbReference type="Proteomes" id="UP001056978"/>
    </source>
</evidence>
<protein>
    <submittedName>
        <fullName evidence="1">Uncharacterized protein</fullName>
    </submittedName>
</protein>
<keyword evidence="2" id="KW-1185">Reference proteome</keyword>
<comment type="caution">
    <text evidence="1">The sequence shown here is derived from an EMBL/GenBank/DDBJ whole genome shotgun (WGS) entry which is preliminary data.</text>
</comment>
<proteinExistence type="predicted"/>
<dbReference type="Proteomes" id="UP001056978">
    <property type="component" value="Chromosome 13"/>
</dbReference>
<dbReference type="EMBL" id="CM043781">
    <property type="protein sequence ID" value="KAI4835970.1"/>
    <property type="molecule type" value="Genomic_DNA"/>
</dbReference>
<accession>A0ACB9Y3G8</accession>
<evidence type="ECO:0000313" key="1">
    <source>
        <dbReference type="EMBL" id="KAI4835970.1"/>
    </source>
</evidence>
<reference evidence="1" key="1">
    <citation type="submission" date="2022-06" db="EMBL/GenBank/DDBJ databases">
        <title>The First Complete Genome of the Simian Malaria Parasite Plasmodium brasilianum.</title>
        <authorList>
            <person name="Bajic M."/>
            <person name="Ravishankar S."/>
        </authorList>
    </citation>
    <scope>NUCLEOTIDE SEQUENCE</scope>
    <source>
        <strain evidence="1">Bolivian I</strain>
    </source>
</reference>
<sequence length="1551" mass="184670">MEDIKINENKIFEYNEKNKLKIFEHNDIVFFKQKEKNKIGLGRIVNFYTELKVNDVHLTPDHKLSLSNYIKILNNLSNRKYVQNYINSLSNENASNTIEQEVTTNVEDINVNGNNNISNKIHKKKEKAVLNYFNRKEEKNSNSNSSSNSNNNSSSNSNSNSNSNSSSNSNSNINLRKRTKNNSVLKYERKIRQNGRDLLNGISSSTYDINNNYVICTNDEKKKTSKIFYIIHSFNTYKYMLHYKKAFKHYKILFHKKWESIKISFCKNIQNQVNFVLAMKLFEIKKLYPNNVHLQNIMINNLMKIYKSEKDLHIDYLVLNFIKKLDVRIILQNNVLITNDDFNDIITKNKKNIEEEKKENISFNNTNYNQEITNSTRYEEHLKELPSNKTGLTYQEHGRYYDYNDEEKDISCYEHLKRENDKYKNVPRKIKLVEGETLQYELRGSILAKFKSPRGVIYRGYIKNIFKSKNTILPYFLIVPSFFWFNDSYYFSCLNIDIDIFQLFEIIKIIDKSKREQIDNIPLTKYKNLIKANDYTHHNNQKDEMLFFLLKDTEKRKIIHEKDIGKMKEYVTHNEKSEKQGWSELHKNKGNKYKMEDITIRKEDDKKDDVICNFRKKRKKVQQQIQRNKRAKREKLIMRTEDIEEGGIQQKRRGRKRIERKTESEKNDMEVKKEEEEMGKEKREEEKEEKKKEEEEKEEKRKEKEEKEEKRKEEEEQLGNGEEKQVGNEEEEQVGNEEEEQVENEEELLEDKHQQMKDENDRTKEEEQEKQKNNEEGKKENEQEEQTKKQNYEMDKKENEKEYETTKQNNEEEKKENEEMKPKVHNELNKIEEANFFFKKKDIIETGLTKKIEVSKKSIFNLNKEKTNTYILKITNFFKISENRKLKSNNKDEKEVLSQNSKSESTNENNQKVGEIIDTLRDKKEGTTENKGDINIENQNINNKNESVQDIEENIYISEENTNDKEININDKMEDANMKKENKNDKEENITNKKGEIIIKKVNIDEKVVHVTDRVDYINNENVEHMCYRKEEDGSKNVNINDKKVPDTLNEVIICDKNEEESNKSKNGNIIKVNIDDNSADNNIELINNKKDNSCSENELVNGGNVDENNAPNNLKKYFDDNEKEPLNNKNQLQNSEMINPQKAFDKNEIINLENVNDSNTKGKNEEAKYVKQEGIEREEHYSCANIDNTNNWDKEVNINEAPTLNGKQTIDNNSSNNNNNDNNGGSYINGNRINPCGNKDLEQIKRFIEDEKIKKIEMLYRYCKEDLNILLYVYVMHIYVNKLCKNVIVKVLNPKCKYVKKKKYEDRDFILTPLIGYSYSNYYYLKLNKIKYKLKAEKKIDRRFKLIKNSLIIKREQKRKKKKRGRKKKLIPNETDKKKKKGRRKNISNNLSNDNPFKLKKSRGKKISRFKHSYHKTCENMDQIVKCTEKYINLYLWGIFNWNYKKTLRVSFNNISNKKISNFDVYNFFFYNYETISNLKIVELIILTLTTCKSANEINKDLKILINIYQNVRNILYQNSSIYGSMFLLKQSHNLTRTHSNEEVHNIIFY</sequence>
<gene>
    <name evidence="1" type="ORF">MKS88_005189</name>
</gene>
<name>A0ACB9Y3G8_PLABR</name>
<organism evidence="1 2">
    <name type="scientific">Plasmodium brasilianum</name>
    <dbReference type="NCBI Taxonomy" id="5824"/>
    <lineage>
        <taxon>Eukaryota</taxon>
        <taxon>Sar</taxon>
        <taxon>Alveolata</taxon>
        <taxon>Apicomplexa</taxon>
        <taxon>Aconoidasida</taxon>
        <taxon>Haemosporida</taxon>
        <taxon>Plasmodiidae</taxon>
        <taxon>Plasmodium</taxon>
        <taxon>Plasmodium (Plasmodium)</taxon>
    </lineage>
</organism>